<dbReference type="InterPro" id="IPR023549">
    <property type="entry name" value="Subtilisin_inhibitor"/>
</dbReference>
<dbReference type="HAMAP" id="MF_00778">
    <property type="entry name" value="SSI"/>
    <property type="match status" value="1"/>
</dbReference>
<evidence type="ECO:0000256" key="8">
    <source>
        <dbReference type="HAMAP-Rule" id="MF_00778"/>
    </source>
</evidence>
<evidence type="ECO:0000256" key="2">
    <source>
        <dbReference type="ARBA" id="ARBA00010472"/>
    </source>
</evidence>
<keyword evidence="6 8" id="KW-0722">Serine protease inhibitor</keyword>
<comment type="caution">
    <text evidence="11">The sequence shown here is derived from an EMBL/GenBank/DDBJ whole genome shotgun (WGS) entry which is preliminary data.</text>
</comment>
<dbReference type="EMBL" id="BAAAHB010000048">
    <property type="protein sequence ID" value="GAA0474888.1"/>
    <property type="molecule type" value="Genomic_DNA"/>
</dbReference>
<evidence type="ECO:0000259" key="10">
    <source>
        <dbReference type="Pfam" id="PF00720"/>
    </source>
</evidence>
<gene>
    <name evidence="8" type="primary">sti</name>
    <name evidence="11" type="ORF">GCM10009544_41130</name>
</gene>
<proteinExistence type="inferred from homology"/>
<evidence type="ECO:0000313" key="12">
    <source>
        <dbReference type="Proteomes" id="UP001499895"/>
    </source>
</evidence>
<keyword evidence="12" id="KW-1185">Reference proteome</keyword>
<comment type="similarity">
    <text evidence="2 8 9">Belongs to the protease inhibitor I16 (SSI) family.</text>
</comment>
<name>A0ABN1AF06_9ACTN</name>
<feature type="domain" description="Subtilisin inhibitor" evidence="10">
    <location>
        <begin position="48"/>
        <end position="140"/>
    </location>
</feature>
<evidence type="ECO:0000313" key="11">
    <source>
        <dbReference type="EMBL" id="GAA0474888.1"/>
    </source>
</evidence>
<dbReference type="Gene3D" id="3.30.350.10">
    <property type="entry name" value="Subtilisin inhibitor-like"/>
    <property type="match status" value="1"/>
</dbReference>
<dbReference type="PRINTS" id="PR00294">
    <property type="entry name" value="SSBTLNINHBTR"/>
</dbReference>
<sequence precursor="true">MRYITGGIALGAALALGGGLIAAGTTVASAAPAPVPAAQTQATQSLYASSALVLTIGKGANRSDSGVQRAVTLTCTPTASGTHPNVKGACAQLRAADGDFTKITTIKADTVCTKEWNPTVVTAEGVWEGRRVNFEHTFANPCMTQAGKGLVFSF</sequence>
<keyword evidence="5 8" id="KW-0646">Protease inhibitor</keyword>
<feature type="site" description="Reactive bond" evidence="8">
    <location>
        <begin position="114"/>
        <end position="115"/>
    </location>
</feature>
<evidence type="ECO:0000256" key="7">
    <source>
        <dbReference type="ARBA" id="ARBA00023157"/>
    </source>
</evidence>
<evidence type="ECO:0000256" key="3">
    <source>
        <dbReference type="ARBA" id="ARBA00011738"/>
    </source>
</evidence>
<keyword evidence="4 8" id="KW-0964">Secreted</keyword>
<evidence type="ECO:0000256" key="5">
    <source>
        <dbReference type="ARBA" id="ARBA00022690"/>
    </source>
</evidence>
<evidence type="ECO:0000256" key="6">
    <source>
        <dbReference type="ARBA" id="ARBA00022900"/>
    </source>
</evidence>
<dbReference type="PROSITE" id="PS00999">
    <property type="entry name" value="SSI"/>
    <property type="match status" value="1"/>
</dbReference>
<dbReference type="RefSeq" id="WP_344092825.1">
    <property type="nucleotide sequence ID" value="NZ_BAAAHB010000048.1"/>
</dbReference>
<comment type="function">
    <text evidence="8">Strong inhibitor of bacterial serine proteases such as subtilisin.</text>
</comment>
<organism evidence="11 12">
    <name type="scientific">Streptomyces stramineus</name>
    <dbReference type="NCBI Taxonomy" id="173861"/>
    <lineage>
        <taxon>Bacteria</taxon>
        <taxon>Bacillati</taxon>
        <taxon>Actinomycetota</taxon>
        <taxon>Actinomycetes</taxon>
        <taxon>Kitasatosporales</taxon>
        <taxon>Streptomycetaceae</taxon>
        <taxon>Streptomyces</taxon>
    </lineage>
</organism>
<dbReference type="InterPro" id="IPR020054">
    <property type="entry name" value="Prot_inh_SSI_I16_CS"/>
</dbReference>
<feature type="disulfide bond" evidence="8">
    <location>
        <begin position="112"/>
        <end position="142"/>
    </location>
</feature>
<dbReference type="Proteomes" id="UP001499895">
    <property type="component" value="Unassembled WGS sequence"/>
</dbReference>
<protein>
    <recommendedName>
        <fullName evidence="8">Probable subtilase-type protease inhibitor</fullName>
    </recommendedName>
</protein>
<comment type="subunit">
    <text evidence="3 8">Homodimer.</text>
</comment>
<dbReference type="GO" id="GO:0030414">
    <property type="term" value="F:peptidase inhibitor activity"/>
    <property type="evidence" value="ECO:0007669"/>
    <property type="project" value="UniProtKB-KW"/>
</dbReference>
<feature type="chain" id="PRO_5044900575" description="Probable subtilase-type protease inhibitor" evidence="8">
    <location>
        <begin position="31"/>
        <end position="154"/>
    </location>
</feature>
<feature type="signal peptide" evidence="8">
    <location>
        <begin position="1"/>
        <end position="30"/>
    </location>
</feature>
<dbReference type="InterPro" id="IPR000691">
    <property type="entry name" value="Prot_inh_I16_SSI"/>
</dbReference>
<comment type="subcellular location">
    <subcellularLocation>
        <location evidence="1 8">Secreted</location>
    </subcellularLocation>
</comment>
<dbReference type="Pfam" id="PF00720">
    <property type="entry name" value="SSI"/>
    <property type="match status" value="1"/>
</dbReference>
<evidence type="ECO:0000256" key="9">
    <source>
        <dbReference type="RuleBase" id="RU003471"/>
    </source>
</evidence>
<accession>A0ABN1AF06</accession>
<keyword evidence="7 8" id="KW-1015">Disulfide bond</keyword>
<evidence type="ECO:0000256" key="4">
    <source>
        <dbReference type="ARBA" id="ARBA00022525"/>
    </source>
</evidence>
<dbReference type="SUPFAM" id="SSF55399">
    <property type="entry name" value="Subtilisin inhibitor"/>
    <property type="match status" value="1"/>
</dbReference>
<keyword evidence="8" id="KW-0732">Signal</keyword>
<evidence type="ECO:0000256" key="1">
    <source>
        <dbReference type="ARBA" id="ARBA00004613"/>
    </source>
</evidence>
<dbReference type="InterPro" id="IPR036819">
    <property type="entry name" value="Subtilisin_inhibitor-like_sf"/>
</dbReference>
<reference evidence="11 12" key="1">
    <citation type="journal article" date="2019" name="Int. J. Syst. Evol. Microbiol.">
        <title>The Global Catalogue of Microorganisms (GCM) 10K type strain sequencing project: providing services to taxonomists for standard genome sequencing and annotation.</title>
        <authorList>
            <consortium name="The Broad Institute Genomics Platform"/>
            <consortium name="The Broad Institute Genome Sequencing Center for Infectious Disease"/>
            <person name="Wu L."/>
            <person name="Ma J."/>
        </authorList>
    </citation>
    <scope>NUCLEOTIDE SEQUENCE [LARGE SCALE GENOMIC DNA]</scope>
    <source>
        <strain evidence="11 12">JCM 10649</strain>
    </source>
</reference>
<feature type="disulfide bond" evidence="8">
    <location>
        <begin position="75"/>
        <end position="90"/>
    </location>
</feature>